<dbReference type="PANTHER" id="PTHR34203:SF15">
    <property type="entry name" value="SLL1173 PROTEIN"/>
    <property type="match status" value="1"/>
</dbReference>
<proteinExistence type="predicted"/>
<dbReference type="EMBL" id="CP134050">
    <property type="protein sequence ID" value="WNC15797.1"/>
    <property type="molecule type" value="Genomic_DNA"/>
</dbReference>
<dbReference type="InterPro" id="IPR052514">
    <property type="entry name" value="SAM-dependent_MTase"/>
</dbReference>
<feature type="domain" description="Methyltransferase FkbM" evidence="1">
    <location>
        <begin position="61"/>
        <end position="220"/>
    </location>
</feature>
<evidence type="ECO:0000313" key="2">
    <source>
        <dbReference type="EMBL" id="WNC15797.1"/>
    </source>
</evidence>
<accession>A0ABY9T7E4</accession>
<dbReference type="SUPFAM" id="SSF53335">
    <property type="entry name" value="S-adenosyl-L-methionine-dependent methyltransferases"/>
    <property type="match status" value="1"/>
</dbReference>
<keyword evidence="2" id="KW-0808">Transferase</keyword>
<keyword evidence="2" id="KW-0489">Methyltransferase</keyword>
<organism evidence="2 3">
    <name type="scientific">Brevibacillus brevis</name>
    <name type="common">Bacillus brevis</name>
    <dbReference type="NCBI Taxonomy" id="1393"/>
    <lineage>
        <taxon>Bacteria</taxon>
        <taxon>Bacillati</taxon>
        <taxon>Bacillota</taxon>
        <taxon>Bacilli</taxon>
        <taxon>Bacillales</taxon>
        <taxon>Paenibacillaceae</taxon>
        <taxon>Brevibacillus</taxon>
    </lineage>
</organism>
<dbReference type="PANTHER" id="PTHR34203">
    <property type="entry name" value="METHYLTRANSFERASE, FKBM FAMILY PROTEIN"/>
    <property type="match status" value="1"/>
</dbReference>
<dbReference type="RefSeq" id="WP_310769893.1">
    <property type="nucleotide sequence ID" value="NZ_CP134050.1"/>
</dbReference>
<protein>
    <submittedName>
        <fullName evidence="2">FkbM family methyltransferase</fullName>
    </submittedName>
</protein>
<dbReference type="Gene3D" id="3.40.50.150">
    <property type="entry name" value="Vaccinia Virus protein VP39"/>
    <property type="match status" value="1"/>
</dbReference>
<dbReference type="GO" id="GO:0032259">
    <property type="term" value="P:methylation"/>
    <property type="evidence" value="ECO:0007669"/>
    <property type="project" value="UniProtKB-KW"/>
</dbReference>
<dbReference type="NCBIfam" id="TIGR01444">
    <property type="entry name" value="fkbM_fam"/>
    <property type="match status" value="1"/>
</dbReference>
<dbReference type="InterPro" id="IPR006342">
    <property type="entry name" value="FkbM_mtfrase"/>
</dbReference>
<dbReference type="Proteomes" id="UP001256827">
    <property type="component" value="Chromosome"/>
</dbReference>
<evidence type="ECO:0000259" key="1">
    <source>
        <dbReference type="Pfam" id="PF05050"/>
    </source>
</evidence>
<keyword evidence="3" id="KW-1185">Reference proteome</keyword>
<dbReference type="InterPro" id="IPR029063">
    <property type="entry name" value="SAM-dependent_MTases_sf"/>
</dbReference>
<name>A0ABY9T7E4_BREBE</name>
<dbReference type="GO" id="GO:0008168">
    <property type="term" value="F:methyltransferase activity"/>
    <property type="evidence" value="ECO:0007669"/>
    <property type="project" value="UniProtKB-KW"/>
</dbReference>
<sequence>MNQSVYLGNNRLLLTTSYGSKLLCPSDDLSVSLELAANGTFENPLTQYFLQNVKPGQTIVDVGAHIGYFSVLLGHLIGPSGKLFAYEPNPHAYAFLMDNLSINYLHDRVCAFQRAVYSRETTLTFHASKRFWGNSSIHPHAESYFRHYVDEIQTISVDTVVLDHHLCELESIDFLKMDVEGGEYQAFLGMERMVKRAKVVIFEVNRAMLQDDWDDFVLLLRSYRHQLGKQFFVITREGSTVEMDLDIILGAGECPYLVMC</sequence>
<reference evidence="2 3" key="1">
    <citation type="submission" date="2023-09" db="EMBL/GenBank/DDBJ databases">
        <title>Complete Genome and Methylome dissection of Bacillus brevis NEB573 original source of BbsI restriction endonuclease.</title>
        <authorList>
            <person name="Fomenkov A."/>
            <person name="Roberts R.D."/>
        </authorList>
    </citation>
    <scope>NUCLEOTIDE SEQUENCE [LARGE SCALE GENOMIC DNA]</scope>
    <source>
        <strain evidence="2 3">NEB573</strain>
    </source>
</reference>
<dbReference type="Pfam" id="PF05050">
    <property type="entry name" value="Methyltransf_21"/>
    <property type="match status" value="1"/>
</dbReference>
<gene>
    <name evidence="2" type="ORF">RGB73_05545</name>
</gene>
<evidence type="ECO:0000313" key="3">
    <source>
        <dbReference type="Proteomes" id="UP001256827"/>
    </source>
</evidence>